<evidence type="ECO:0000256" key="4">
    <source>
        <dbReference type="ARBA" id="ARBA00022989"/>
    </source>
</evidence>
<gene>
    <name evidence="8" type="ORF">EK21DRAFT_99180</name>
</gene>
<keyword evidence="3 6" id="KW-0812">Transmembrane</keyword>
<feature type="transmembrane region" description="Helical" evidence="6">
    <location>
        <begin position="144"/>
        <end position="169"/>
    </location>
</feature>
<reference evidence="8" key="1">
    <citation type="journal article" date="2020" name="Stud. Mycol.">
        <title>101 Dothideomycetes genomes: a test case for predicting lifestyles and emergence of pathogens.</title>
        <authorList>
            <person name="Haridas S."/>
            <person name="Albert R."/>
            <person name="Binder M."/>
            <person name="Bloem J."/>
            <person name="Labutti K."/>
            <person name="Salamov A."/>
            <person name="Andreopoulos B."/>
            <person name="Baker S."/>
            <person name="Barry K."/>
            <person name="Bills G."/>
            <person name="Bluhm B."/>
            <person name="Cannon C."/>
            <person name="Castanera R."/>
            <person name="Culley D."/>
            <person name="Daum C."/>
            <person name="Ezra D."/>
            <person name="Gonzalez J."/>
            <person name="Henrissat B."/>
            <person name="Kuo A."/>
            <person name="Liang C."/>
            <person name="Lipzen A."/>
            <person name="Lutzoni F."/>
            <person name="Magnuson J."/>
            <person name="Mondo S."/>
            <person name="Nolan M."/>
            <person name="Ohm R."/>
            <person name="Pangilinan J."/>
            <person name="Park H.-J."/>
            <person name="Ramirez L."/>
            <person name="Alfaro M."/>
            <person name="Sun H."/>
            <person name="Tritt A."/>
            <person name="Yoshinaga Y."/>
            <person name="Zwiers L.-H."/>
            <person name="Turgeon B."/>
            <person name="Goodwin S."/>
            <person name="Spatafora J."/>
            <person name="Crous P."/>
            <person name="Grigoriev I."/>
        </authorList>
    </citation>
    <scope>NUCLEOTIDE SEQUENCE</scope>
    <source>
        <strain evidence="8">CBS 110217</strain>
    </source>
</reference>
<dbReference type="FunFam" id="1.20.1250.20:FF:000057">
    <property type="entry name" value="MFS general substrate transporter"/>
    <property type="match status" value="1"/>
</dbReference>
<evidence type="ECO:0000256" key="2">
    <source>
        <dbReference type="ARBA" id="ARBA00022448"/>
    </source>
</evidence>
<dbReference type="PROSITE" id="PS50850">
    <property type="entry name" value="MFS"/>
    <property type="match status" value="1"/>
</dbReference>
<feature type="transmembrane region" description="Helical" evidence="6">
    <location>
        <begin position="347"/>
        <end position="368"/>
    </location>
</feature>
<keyword evidence="5 6" id="KW-0472">Membrane</keyword>
<evidence type="ECO:0000256" key="5">
    <source>
        <dbReference type="ARBA" id="ARBA00023136"/>
    </source>
</evidence>
<dbReference type="GO" id="GO:0022857">
    <property type="term" value="F:transmembrane transporter activity"/>
    <property type="evidence" value="ECO:0007669"/>
    <property type="project" value="InterPro"/>
</dbReference>
<keyword evidence="9" id="KW-1185">Reference proteome</keyword>
<dbReference type="Proteomes" id="UP000799777">
    <property type="component" value="Unassembled WGS sequence"/>
</dbReference>
<comment type="subcellular location">
    <subcellularLocation>
        <location evidence="1">Membrane</location>
        <topology evidence="1">Multi-pass membrane protein</topology>
    </subcellularLocation>
</comment>
<feature type="transmembrane region" description="Helical" evidence="6">
    <location>
        <begin position="316"/>
        <end position="335"/>
    </location>
</feature>
<comment type="caution">
    <text evidence="8">The sequence shown here is derived from an EMBL/GenBank/DDBJ whole genome shotgun (WGS) entry which is preliminary data.</text>
</comment>
<sequence length="489" mass="53554">MDPERKSIDKDPAVEQIEASPHNTIPDALRHLSTTELTVLEKKLVRKIDFRALPILIALFLLNILDRNAIANARLGGLEATLGIDDVQYQTAVMVLWAGYISMMVPSNMLLSIFKPKLYLPTVVIIWGIVSGATGFVRNHAGLVALRFLVGVTEAPFFPGCIFFLSCWYTRKELPSRIATFYSGYTLSSAFGGLIAAGIVDGMEGLGGYPSWRWIFIIEGALTIVLAFAGYVLLPDYPSNTSFLSVEETAMAQWRLECENDGVKDEVKESVFVGLKQAFSDPKVPLLVFIQTCAVVSMSFTYFFPSIVKTLGFPRVETLLLTAPPYFLAFLFSIANSWHSGYSGEHCFHIVTACVISAVGQIISMSTHQTGPRYFAMFLQAMGSFSAFQLILPWVSATIARPKAKRAVTLALATAVSNATNAATAYLYPAWDAPLYRMGCIVLTVALLCCASASLGLRFWLKKLNFKSDQAIGLEGVAGGTGTLFRYIL</sequence>
<dbReference type="EMBL" id="ML978175">
    <property type="protein sequence ID" value="KAF2032054.1"/>
    <property type="molecule type" value="Genomic_DNA"/>
</dbReference>
<dbReference type="SUPFAM" id="SSF103473">
    <property type="entry name" value="MFS general substrate transporter"/>
    <property type="match status" value="1"/>
</dbReference>
<evidence type="ECO:0000313" key="8">
    <source>
        <dbReference type="EMBL" id="KAF2032054.1"/>
    </source>
</evidence>
<dbReference type="PANTHER" id="PTHR43791">
    <property type="entry name" value="PERMEASE-RELATED"/>
    <property type="match status" value="1"/>
</dbReference>
<dbReference type="Gene3D" id="1.20.1250.20">
    <property type="entry name" value="MFS general substrate transporter like domains"/>
    <property type="match status" value="1"/>
</dbReference>
<dbReference type="AlphaFoldDB" id="A0A9P4LQR4"/>
<dbReference type="InterPro" id="IPR011701">
    <property type="entry name" value="MFS"/>
</dbReference>
<feature type="transmembrane region" description="Helical" evidence="6">
    <location>
        <begin position="212"/>
        <end position="234"/>
    </location>
</feature>
<evidence type="ECO:0000259" key="7">
    <source>
        <dbReference type="PROSITE" id="PS50850"/>
    </source>
</evidence>
<feature type="transmembrane region" description="Helical" evidence="6">
    <location>
        <begin position="435"/>
        <end position="461"/>
    </location>
</feature>
<dbReference type="PANTHER" id="PTHR43791:SF20">
    <property type="entry name" value="TRANSPORTER, PUTATIVE (AFU_ORTHOLOGUE AFUA_3G14670)-RELATED"/>
    <property type="match status" value="1"/>
</dbReference>
<dbReference type="OrthoDB" id="2250022at2759"/>
<feature type="transmembrane region" description="Helical" evidence="6">
    <location>
        <begin position="181"/>
        <end position="200"/>
    </location>
</feature>
<keyword evidence="4 6" id="KW-1133">Transmembrane helix</keyword>
<keyword evidence="2" id="KW-0813">Transport</keyword>
<feature type="transmembrane region" description="Helical" evidence="6">
    <location>
        <begin position="52"/>
        <end position="71"/>
    </location>
</feature>
<feature type="transmembrane region" description="Helical" evidence="6">
    <location>
        <begin position="284"/>
        <end position="304"/>
    </location>
</feature>
<proteinExistence type="predicted"/>
<feature type="transmembrane region" description="Helical" evidence="6">
    <location>
        <begin position="118"/>
        <end position="138"/>
    </location>
</feature>
<evidence type="ECO:0000313" key="9">
    <source>
        <dbReference type="Proteomes" id="UP000799777"/>
    </source>
</evidence>
<evidence type="ECO:0000256" key="3">
    <source>
        <dbReference type="ARBA" id="ARBA00022692"/>
    </source>
</evidence>
<evidence type="ECO:0000256" key="6">
    <source>
        <dbReference type="SAM" id="Phobius"/>
    </source>
</evidence>
<organism evidence="8 9">
    <name type="scientific">Setomelanomma holmii</name>
    <dbReference type="NCBI Taxonomy" id="210430"/>
    <lineage>
        <taxon>Eukaryota</taxon>
        <taxon>Fungi</taxon>
        <taxon>Dikarya</taxon>
        <taxon>Ascomycota</taxon>
        <taxon>Pezizomycotina</taxon>
        <taxon>Dothideomycetes</taxon>
        <taxon>Pleosporomycetidae</taxon>
        <taxon>Pleosporales</taxon>
        <taxon>Pleosporineae</taxon>
        <taxon>Phaeosphaeriaceae</taxon>
        <taxon>Setomelanomma</taxon>
    </lineage>
</organism>
<feature type="domain" description="Major facilitator superfamily (MFS) profile" evidence="7">
    <location>
        <begin position="52"/>
        <end position="489"/>
    </location>
</feature>
<feature type="transmembrane region" description="Helical" evidence="6">
    <location>
        <begin position="374"/>
        <end position="395"/>
    </location>
</feature>
<feature type="transmembrane region" description="Helical" evidence="6">
    <location>
        <begin position="91"/>
        <end position="111"/>
    </location>
</feature>
<dbReference type="GO" id="GO:0016020">
    <property type="term" value="C:membrane"/>
    <property type="evidence" value="ECO:0007669"/>
    <property type="project" value="UniProtKB-SubCell"/>
</dbReference>
<dbReference type="InterPro" id="IPR036259">
    <property type="entry name" value="MFS_trans_sf"/>
</dbReference>
<accession>A0A9P4LQR4</accession>
<dbReference type="InterPro" id="IPR020846">
    <property type="entry name" value="MFS_dom"/>
</dbReference>
<feature type="transmembrane region" description="Helical" evidence="6">
    <location>
        <begin position="407"/>
        <end position="429"/>
    </location>
</feature>
<evidence type="ECO:0000256" key="1">
    <source>
        <dbReference type="ARBA" id="ARBA00004141"/>
    </source>
</evidence>
<name>A0A9P4LQR4_9PLEO</name>
<dbReference type="FunFam" id="1.20.1250.20:FF:000013">
    <property type="entry name" value="MFS general substrate transporter"/>
    <property type="match status" value="1"/>
</dbReference>
<protein>
    <submittedName>
        <fullName evidence="8">Retrograde regulation protein 2</fullName>
    </submittedName>
</protein>
<dbReference type="Pfam" id="PF07690">
    <property type="entry name" value="MFS_1"/>
    <property type="match status" value="1"/>
</dbReference>